<dbReference type="EMBL" id="JBDPZC010000010">
    <property type="protein sequence ID" value="MEO3714983.1"/>
    <property type="molecule type" value="Genomic_DNA"/>
</dbReference>
<dbReference type="InterPro" id="IPR012338">
    <property type="entry name" value="Beta-lactam/transpept-like"/>
</dbReference>
<feature type="chain" id="PRO_5047300396" evidence="1">
    <location>
        <begin position="29"/>
        <end position="552"/>
    </location>
</feature>
<dbReference type="Gene3D" id="3.40.710.10">
    <property type="entry name" value="DD-peptidase/beta-lactamase superfamily"/>
    <property type="match status" value="1"/>
</dbReference>
<accession>A0ABV0GIU8</accession>
<keyword evidence="4" id="KW-1185">Reference proteome</keyword>
<reference evidence="3 4" key="1">
    <citation type="submission" date="2024-05" db="EMBL/GenBank/DDBJ databases">
        <title>Roseateles sp. 2.12 16S ribosomal RNA gene Genome sequencing and assembly.</title>
        <authorList>
            <person name="Woo H."/>
        </authorList>
    </citation>
    <scope>NUCLEOTIDE SEQUENCE [LARGE SCALE GENOMIC DNA]</scope>
    <source>
        <strain evidence="3 4">2.12</strain>
    </source>
</reference>
<evidence type="ECO:0000256" key="1">
    <source>
        <dbReference type="SAM" id="SignalP"/>
    </source>
</evidence>
<evidence type="ECO:0000313" key="3">
    <source>
        <dbReference type="EMBL" id="MEO3714983.1"/>
    </source>
</evidence>
<keyword evidence="3" id="KW-0378">Hydrolase</keyword>
<dbReference type="RefSeq" id="WP_347612176.1">
    <property type="nucleotide sequence ID" value="NZ_JBDPZC010000010.1"/>
</dbReference>
<dbReference type="SUPFAM" id="SSF56601">
    <property type="entry name" value="beta-lactamase/transpeptidase-like"/>
    <property type="match status" value="1"/>
</dbReference>
<dbReference type="PANTHER" id="PTHR46825:SF9">
    <property type="entry name" value="BETA-LACTAMASE-RELATED DOMAIN-CONTAINING PROTEIN"/>
    <property type="match status" value="1"/>
</dbReference>
<name>A0ABV0GIU8_9BURK</name>
<dbReference type="Proteomes" id="UP001462640">
    <property type="component" value="Unassembled WGS sequence"/>
</dbReference>
<dbReference type="EC" id="3.1.1.103" evidence="3"/>
<keyword evidence="1" id="KW-0732">Signal</keyword>
<evidence type="ECO:0000259" key="2">
    <source>
        <dbReference type="Pfam" id="PF00144"/>
    </source>
</evidence>
<dbReference type="Pfam" id="PF00144">
    <property type="entry name" value="Beta-lactamase"/>
    <property type="match status" value="1"/>
</dbReference>
<proteinExistence type="predicted"/>
<dbReference type="InterPro" id="IPR001466">
    <property type="entry name" value="Beta-lactam-related"/>
</dbReference>
<dbReference type="InterPro" id="IPR050491">
    <property type="entry name" value="AmpC-like"/>
</dbReference>
<dbReference type="GO" id="GO:0016787">
    <property type="term" value="F:hydrolase activity"/>
    <property type="evidence" value="ECO:0007669"/>
    <property type="project" value="UniProtKB-KW"/>
</dbReference>
<feature type="domain" description="Beta-lactamase-related" evidence="2">
    <location>
        <begin position="38"/>
        <end position="359"/>
    </location>
</feature>
<comment type="caution">
    <text evidence="3">The sequence shown here is derived from an EMBL/GenBank/DDBJ whole genome shotgun (WGS) entry which is preliminary data.</text>
</comment>
<dbReference type="PANTHER" id="PTHR46825">
    <property type="entry name" value="D-ALANYL-D-ALANINE-CARBOXYPEPTIDASE/ENDOPEPTIDASE AMPH"/>
    <property type="match status" value="1"/>
</dbReference>
<organism evidence="3 4">
    <name type="scientific">Roseateles flavus</name>
    <dbReference type="NCBI Taxonomy" id="3149041"/>
    <lineage>
        <taxon>Bacteria</taxon>
        <taxon>Pseudomonadati</taxon>
        <taxon>Pseudomonadota</taxon>
        <taxon>Betaproteobacteria</taxon>
        <taxon>Burkholderiales</taxon>
        <taxon>Sphaerotilaceae</taxon>
        <taxon>Roseateles</taxon>
    </lineage>
</organism>
<protein>
    <submittedName>
        <fullName evidence="3">Serine hydrolase domain-containing protein</fullName>
        <ecNumber evidence="3">3.1.1.103</ecNumber>
    </submittedName>
</protein>
<evidence type="ECO:0000313" key="4">
    <source>
        <dbReference type="Proteomes" id="UP001462640"/>
    </source>
</evidence>
<sequence length="552" mass="58776">MPASTPRLRALPLLMATSLALATGTTRAAEIDTAKVDAVFAAFTPQTPGCALGVYREGQVLLARGYGLADLNHGVAITPETVFDIGSSSKQFTALAVLMLAKDGKLNLQDKVSKHLPELQALGQRFTIDQMLHHTAGLRDYNELMEIAGHDLGDVTSSDDALRLLAAQQGLNFEPGTRFSYSNSGYFLAAMIVERVSGQSLDAFLQARVFKPLGMTATHVRTDHTVVVPHRATAYRPNGPEGFAIDMSNWNQPGDGAVQTHVRDLARWDAELAHPKVIDPALLKAMQTPGKLADGSPISYGLGLSMDSYRGLPRVQHGGAWGGYRAMVMRFPEQRLGLALTCNAAQASTPALAQRVADVVLAGQFKDTPAAQAAPSAAPAGFDPAVFVGLYEGEPGDILRIEKQASGALAMRRAGGGAALRAIGLRRMQSHSGITQLDLADDGKTLTLTRNDDPKPVPFKRLPDYQAGAAEQASLTGRYYSAEVGAEWTLSSKKDGLTLKGPGAQEAQVSALKADLLEGPGFSLRVERDAKGAPVALVYDSARTRGLKFVKR</sequence>
<feature type="signal peptide" evidence="1">
    <location>
        <begin position="1"/>
        <end position="28"/>
    </location>
</feature>
<gene>
    <name evidence="3" type="ORF">ABDJ40_19635</name>
</gene>